<comment type="caution">
    <text evidence="6">The sequence shown here is derived from an EMBL/GenBank/DDBJ whole genome shotgun (WGS) entry which is preliminary data.</text>
</comment>
<dbReference type="InterPro" id="IPR001584">
    <property type="entry name" value="Integrase_cat-core"/>
</dbReference>
<organism evidence="6 7">
    <name type="scientific">Cirrhinus mrigala</name>
    <name type="common">Mrigala</name>
    <dbReference type="NCBI Taxonomy" id="683832"/>
    <lineage>
        <taxon>Eukaryota</taxon>
        <taxon>Metazoa</taxon>
        <taxon>Chordata</taxon>
        <taxon>Craniata</taxon>
        <taxon>Vertebrata</taxon>
        <taxon>Euteleostomi</taxon>
        <taxon>Actinopterygii</taxon>
        <taxon>Neopterygii</taxon>
        <taxon>Teleostei</taxon>
        <taxon>Ostariophysi</taxon>
        <taxon>Cypriniformes</taxon>
        <taxon>Cyprinidae</taxon>
        <taxon>Labeoninae</taxon>
        <taxon>Labeonini</taxon>
        <taxon>Cirrhinus</taxon>
    </lineage>
</organism>
<dbReference type="Gene3D" id="3.30.420.10">
    <property type="entry name" value="Ribonuclease H-like superfamily/Ribonuclease H"/>
    <property type="match status" value="1"/>
</dbReference>
<dbReference type="InterPro" id="IPR057670">
    <property type="entry name" value="SH3_retrovirus"/>
</dbReference>
<protein>
    <recommendedName>
        <fullName evidence="8">Retrovirus-related Pol poly from transposon TNT 1-94</fullName>
    </recommendedName>
</protein>
<dbReference type="PANTHER" id="PTHR11439">
    <property type="entry name" value="GAG-POL-RELATED RETROTRANSPOSON"/>
    <property type="match status" value="1"/>
</dbReference>
<name>A0ABD0MVL9_CIRMR</name>
<dbReference type="InterPro" id="IPR043502">
    <property type="entry name" value="DNA/RNA_pol_sf"/>
</dbReference>
<evidence type="ECO:0008006" key="8">
    <source>
        <dbReference type="Google" id="ProtNLM"/>
    </source>
</evidence>
<evidence type="ECO:0000259" key="5">
    <source>
        <dbReference type="PROSITE" id="PS50994"/>
    </source>
</evidence>
<sequence>MAAPTGYGPSKEFGSRWNRLCFDGDEKNYELWETKFLAHLRLLELKTTILGGAPAEDDEGAAEDASKNEEAYAVLIQLLDDKSLSLVMRDAADDGRKALQILRDHYAGKGKPRVISLYTELTSLQKGVNETVTDYIIRAETAITALRNAGETLSDGLLTAMILKGLPDAFKPFSVYVTQSDETLTFADFKTKLRSYESTEKFGSVGLSEDSVMRVKGRDNWSVKFTCYNCGQKGHKAAECTSAAGERVEQRQWCSFCKSATHKDLHCRRRKRDKVKQAVDEEEDHTFAFKVEQMDNNPIGGVKMKGLMVDSGATKHIVTDIGMFMEFDSSFKPQSHILELADGEQASGIAMKKGTAKVRLRDSKGRIVDMMLMEALYVPSFSQDIFSVKAAIAHGATVIFKEGQNRLIHKNGTTFDIHMYDRLFYLSTVTNEIDECNVCYDLQTWHEILGHCNYDDVLKLESVTEGMKIRGKTDKSNLKCEVCVKGKFTQNRNRDPDEKAKDVFELVHADLAGPIEPAGKDGFRFALAFTDDYSGAVFTYFLKTKSDTVRATERFIADVAPYGKIKCIRSDNGTEFTSSVFQSLLSKNAIRHETSAPYSPHQNGTAERAWRTLFEMARCMLIESKLPRELWTYAVQTAAVIRNRCYNRRLGQTPYYLVTGKKPDLSKMRVFGLECYAYKYDKKKLDTRCEKGVFVGYDKNSPAYLVFYPDTGKVLKNRLVKFVTKSTNECDTQTEDVYEHFEHRKRAETQVPKLDVTKVIPQEIKVECDVETDLKSEGESSQSARYPKRERRPPQYYTDYDYEIKGVEDQALTNIDYCYRVACDVPQTLKEALSSSKSEQWVKAMKEEMDSLIENNTFTLTTLPEGKNAVGGRWVYTIKENPNEIIYKARYVAKGYSQVPGIDYNETFSPTADMTSVRVLMQLAVQYDLELHQMDVKTAYLHAPIDCEMYMEQPEGFEVKLKTGEKLVCKLNKSLYGLKQSGRNWNKMLHDFLIENGFVQNSADCCAYSKQIDEERVMLIIWVDDLIIAASDSQILKNVKETLGVKFKIKDLGKLRHFLGIDFTQVNGEIKMNQKRYITKILERFDMTHCKPRSTPCEMKMKFDNDGESTDPKRYREVVGSLIYLMTSTRPDLSFIVSRLSQYLSVPKEQHWVAAKHVLRYLKSTVNLELCYKKNDGDLKLVAYSDADWAADLDDRRSVTGYCFSLSESGPIISWKSKKQQTVALSTCEAKYMTLSATAQESLYLVNLINGMDNVLEYTPVTVFEDNQGAIALSKNPVCRQRCKHIDIRYHFVRSVLSDGKITLRYCPTVDMVADILTKPVSRIRMDKFVCFLFGM</sequence>
<dbReference type="Gene3D" id="4.10.60.10">
    <property type="entry name" value="Zinc finger, CCHC-type"/>
    <property type="match status" value="1"/>
</dbReference>
<dbReference type="GO" id="GO:0006259">
    <property type="term" value="P:DNA metabolic process"/>
    <property type="evidence" value="ECO:0007669"/>
    <property type="project" value="UniProtKB-ARBA"/>
</dbReference>
<accession>A0ABD0MVL9</accession>
<dbReference type="InterPro" id="IPR036875">
    <property type="entry name" value="Znf_CCHC_sf"/>
</dbReference>
<dbReference type="SUPFAM" id="SSF57756">
    <property type="entry name" value="Retrovirus zinc finger-like domains"/>
    <property type="match status" value="1"/>
</dbReference>
<keyword evidence="2" id="KW-0479">Metal-binding</keyword>
<reference evidence="6 7" key="1">
    <citation type="submission" date="2024-05" db="EMBL/GenBank/DDBJ databases">
        <title>Genome sequencing and assembly of Indian major carp, Cirrhinus mrigala (Hamilton, 1822).</title>
        <authorList>
            <person name="Mohindra V."/>
            <person name="Chowdhury L.M."/>
            <person name="Lal K."/>
            <person name="Jena J.K."/>
        </authorList>
    </citation>
    <scope>NUCLEOTIDE SEQUENCE [LARGE SCALE GENOMIC DNA]</scope>
    <source>
        <strain evidence="6">CM1030</strain>
        <tissue evidence="6">Blood</tissue>
    </source>
</reference>
<dbReference type="GO" id="GO:0008270">
    <property type="term" value="F:zinc ion binding"/>
    <property type="evidence" value="ECO:0007669"/>
    <property type="project" value="UniProtKB-KW"/>
</dbReference>
<dbReference type="SUPFAM" id="SSF53098">
    <property type="entry name" value="Ribonuclease H-like"/>
    <property type="match status" value="1"/>
</dbReference>
<dbReference type="InterPro" id="IPR036397">
    <property type="entry name" value="RNaseH_sf"/>
</dbReference>
<dbReference type="Pfam" id="PF00098">
    <property type="entry name" value="zf-CCHC"/>
    <property type="match status" value="1"/>
</dbReference>
<keyword evidence="7" id="KW-1185">Reference proteome</keyword>
<dbReference type="InterPro" id="IPR001878">
    <property type="entry name" value="Znf_CCHC"/>
</dbReference>
<dbReference type="SUPFAM" id="SSF56672">
    <property type="entry name" value="DNA/RNA polymerases"/>
    <property type="match status" value="1"/>
</dbReference>
<evidence type="ECO:0000259" key="4">
    <source>
        <dbReference type="PROSITE" id="PS50158"/>
    </source>
</evidence>
<dbReference type="Pfam" id="PF00665">
    <property type="entry name" value="rve"/>
    <property type="match status" value="1"/>
</dbReference>
<gene>
    <name evidence="6" type="ORF">M9458_051644</name>
</gene>
<dbReference type="InterPro" id="IPR054722">
    <property type="entry name" value="PolX-like_BBD"/>
</dbReference>
<keyword evidence="2" id="KW-0862">Zinc</keyword>
<keyword evidence="2" id="KW-0863">Zinc-finger</keyword>
<dbReference type="PROSITE" id="PS50994">
    <property type="entry name" value="INTEGRASE"/>
    <property type="match status" value="1"/>
</dbReference>
<dbReference type="Pfam" id="PF07727">
    <property type="entry name" value="RVT_2"/>
    <property type="match status" value="1"/>
</dbReference>
<dbReference type="Pfam" id="PF14223">
    <property type="entry name" value="Retrotran_gag_2"/>
    <property type="match status" value="1"/>
</dbReference>
<keyword evidence="1" id="KW-0064">Aspartyl protease</keyword>
<dbReference type="Pfam" id="PF25597">
    <property type="entry name" value="SH3_retrovirus"/>
    <property type="match status" value="1"/>
</dbReference>
<dbReference type="Proteomes" id="UP001529510">
    <property type="component" value="Unassembled WGS sequence"/>
</dbReference>
<evidence type="ECO:0000313" key="6">
    <source>
        <dbReference type="EMBL" id="KAL0153045.1"/>
    </source>
</evidence>
<evidence type="ECO:0000256" key="2">
    <source>
        <dbReference type="PROSITE-ProRule" id="PRU00047"/>
    </source>
</evidence>
<dbReference type="EMBL" id="JAMKFB020000146">
    <property type="protein sequence ID" value="KAL0153045.1"/>
    <property type="molecule type" value="Genomic_DNA"/>
</dbReference>
<feature type="region of interest" description="Disordered" evidence="3">
    <location>
        <begin position="771"/>
        <end position="792"/>
    </location>
</feature>
<proteinExistence type="predicted"/>
<feature type="domain" description="CCHC-type" evidence="4">
    <location>
        <begin position="227"/>
        <end position="242"/>
    </location>
</feature>
<dbReference type="InterPro" id="IPR013103">
    <property type="entry name" value="RVT_2"/>
</dbReference>
<feature type="domain" description="Integrase catalytic" evidence="5">
    <location>
        <begin position="492"/>
        <end position="662"/>
    </location>
</feature>
<evidence type="ECO:0000256" key="3">
    <source>
        <dbReference type="SAM" id="MobiDB-lite"/>
    </source>
</evidence>
<dbReference type="PANTHER" id="PTHR11439:SF483">
    <property type="entry name" value="PEPTIDE SYNTHASE GLIP-LIKE, PUTATIVE (AFU_ORTHOLOGUE AFUA_3G12920)-RELATED"/>
    <property type="match status" value="1"/>
</dbReference>
<dbReference type="InterPro" id="IPR012337">
    <property type="entry name" value="RNaseH-like_sf"/>
</dbReference>
<keyword evidence="1" id="KW-0378">Hydrolase</keyword>
<dbReference type="Pfam" id="PF22936">
    <property type="entry name" value="Pol_BBD"/>
    <property type="match status" value="1"/>
</dbReference>
<keyword evidence="1" id="KW-0645">Protease</keyword>
<dbReference type="CDD" id="cd09272">
    <property type="entry name" value="RNase_HI_RT_Ty1"/>
    <property type="match status" value="1"/>
</dbReference>
<dbReference type="GO" id="GO:0004190">
    <property type="term" value="F:aspartic-type endopeptidase activity"/>
    <property type="evidence" value="ECO:0007669"/>
    <property type="project" value="UniProtKB-KW"/>
</dbReference>
<dbReference type="SMART" id="SM00343">
    <property type="entry name" value="ZnF_C2HC"/>
    <property type="match status" value="1"/>
</dbReference>
<evidence type="ECO:0000256" key="1">
    <source>
        <dbReference type="ARBA" id="ARBA00022750"/>
    </source>
</evidence>
<dbReference type="PROSITE" id="PS50158">
    <property type="entry name" value="ZF_CCHC"/>
    <property type="match status" value="1"/>
</dbReference>
<evidence type="ECO:0000313" key="7">
    <source>
        <dbReference type="Proteomes" id="UP001529510"/>
    </source>
</evidence>